<dbReference type="STRING" id="716928.GCA_000261485_02641"/>
<dbReference type="Gene3D" id="3.40.50.2000">
    <property type="entry name" value="Glycogen Phosphorylase B"/>
    <property type="match status" value="2"/>
</dbReference>
<comment type="similarity">
    <text evidence="1">Belongs to the glycosyltransferase group 1 family. Glycosyltransferase 4 subfamily.</text>
</comment>
<dbReference type="KEGG" id="esj:SJ05684_c15620"/>
<proteinExistence type="inferred from homology"/>
<keyword evidence="2" id="KW-0328">Glycosyltransferase</keyword>
<dbReference type="Pfam" id="PF13692">
    <property type="entry name" value="Glyco_trans_1_4"/>
    <property type="match status" value="1"/>
</dbReference>
<name>A0A249PBG7_9HYPH</name>
<dbReference type="Proteomes" id="UP000217211">
    <property type="component" value="Chromosome"/>
</dbReference>
<gene>
    <name evidence="4" type="ORF">SJ05684_c15620</name>
</gene>
<accession>A0A249PBG7</accession>
<dbReference type="GO" id="GO:0016757">
    <property type="term" value="F:glycosyltransferase activity"/>
    <property type="evidence" value="ECO:0007669"/>
    <property type="project" value="UniProtKB-KW"/>
</dbReference>
<keyword evidence="5" id="KW-1185">Reference proteome</keyword>
<protein>
    <submittedName>
        <fullName evidence="4">Glycosyltransferase</fullName>
    </submittedName>
</protein>
<reference evidence="4 5" key="1">
    <citation type="submission" date="2017-08" db="EMBL/GenBank/DDBJ databases">
        <title>Multipartite genome sequences of Sinorhizobium species nodulating soybeans.</title>
        <authorList>
            <person name="Tian C.F."/>
        </authorList>
    </citation>
    <scope>NUCLEOTIDE SEQUENCE [LARGE SCALE GENOMIC DNA]</scope>
    <source>
        <strain evidence="4 5">CCBAU 05684</strain>
    </source>
</reference>
<dbReference type="SUPFAM" id="SSF53756">
    <property type="entry name" value="UDP-Glycosyltransferase/glycogen phosphorylase"/>
    <property type="match status" value="1"/>
</dbReference>
<dbReference type="PANTHER" id="PTHR12526:SF640">
    <property type="entry name" value="COLANIC ACID BIOSYNTHESIS GLYCOSYLTRANSFERASE WCAL-RELATED"/>
    <property type="match status" value="1"/>
</dbReference>
<evidence type="ECO:0000256" key="2">
    <source>
        <dbReference type="ARBA" id="ARBA00022676"/>
    </source>
</evidence>
<dbReference type="PANTHER" id="PTHR12526">
    <property type="entry name" value="GLYCOSYLTRANSFERASE"/>
    <property type="match status" value="1"/>
</dbReference>
<evidence type="ECO:0000256" key="3">
    <source>
        <dbReference type="ARBA" id="ARBA00022679"/>
    </source>
</evidence>
<dbReference type="CDD" id="cd03801">
    <property type="entry name" value="GT4_PimA-like"/>
    <property type="match status" value="1"/>
</dbReference>
<evidence type="ECO:0000256" key="1">
    <source>
        <dbReference type="ARBA" id="ARBA00009481"/>
    </source>
</evidence>
<evidence type="ECO:0000313" key="5">
    <source>
        <dbReference type="Proteomes" id="UP000217211"/>
    </source>
</evidence>
<dbReference type="eggNOG" id="COG0438">
    <property type="taxonomic scope" value="Bacteria"/>
</dbReference>
<evidence type="ECO:0000313" key="4">
    <source>
        <dbReference type="EMBL" id="ASY63004.1"/>
    </source>
</evidence>
<dbReference type="EMBL" id="CP023067">
    <property type="protein sequence ID" value="ASY63004.1"/>
    <property type="molecule type" value="Genomic_DNA"/>
</dbReference>
<dbReference type="AlphaFoldDB" id="A0A249PBG7"/>
<organism evidence="4 5">
    <name type="scientific">Sinorhizobium sojae CCBAU 05684</name>
    <dbReference type="NCBI Taxonomy" id="716928"/>
    <lineage>
        <taxon>Bacteria</taxon>
        <taxon>Pseudomonadati</taxon>
        <taxon>Pseudomonadota</taxon>
        <taxon>Alphaproteobacteria</taxon>
        <taxon>Hyphomicrobiales</taxon>
        <taxon>Rhizobiaceae</taxon>
        <taxon>Sinorhizobium/Ensifer group</taxon>
        <taxon>Sinorhizobium</taxon>
    </lineage>
</organism>
<sequence length="358" mass="39099">MREERAFVADIRDVEIIAPNFKRRLSGVTSTIIQLIPVQRALGQKIAVLGPGLPATLPSIRYRDLVHLWSAPAGRSCRIWHARRNVEMLPAILLRDVLGMKIRIVFTSASQRRHTAWSKFLIRRMDAVIATSGKTAAYLDVPNSVILHGIDTKRFRPPADKAEAKRGLGLDPSKKYAGCFGRVRHQKGTDLFVDSMIALLPCRPDWCAIVAGRATGPHLTFEAELKDRVARAGLTERILFVGEHTNIPDWYRALDLFIAPQRWEGFGLTPLEAMATGVPVVAADVGAFAELIAEESEETGVLVPAGDLQAMVDGAAGFMDDAARLAAAGTNSRARASKGFAIEGEARAIGAVYETLMR</sequence>
<keyword evidence="3 4" id="KW-0808">Transferase</keyword>